<gene>
    <name evidence="5" type="ORF">RFI_17175</name>
</gene>
<feature type="domain" description="Cwf19-like protein C-terminal" evidence="4">
    <location>
        <begin position="1"/>
        <end position="69"/>
    </location>
</feature>
<dbReference type="PANTHER" id="PTHR12072:SF5">
    <property type="entry name" value="CWF19-LIKE PROTEIN 2"/>
    <property type="match status" value="1"/>
</dbReference>
<dbReference type="Proteomes" id="UP000023152">
    <property type="component" value="Unassembled WGS sequence"/>
</dbReference>
<name>X6N2T0_RETFI</name>
<keyword evidence="6" id="KW-1185">Reference proteome</keyword>
<evidence type="ECO:0000256" key="1">
    <source>
        <dbReference type="ARBA" id="ARBA00006795"/>
    </source>
</evidence>
<comment type="similarity">
    <text evidence="1">Belongs to the CWF19 family.</text>
</comment>
<evidence type="ECO:0000313" key="5">
    <source>
        <dbReference type="EMBL" id="ETO20044.1"/>
    </source>
</evidence>
<accession>X6N2T0</accession>
<dbReference type="GO" id="GO:0071014">
    <property type="term" value="C:post-mRNA release spliceosomal complex"/>
    <property type="evidence" value="ECO:0007669"/>
    <property type="project" value="TreeGrafter"/>
</dbReference>
<sequence length="130" mass="15076">MPYFHVQFGVSGGGFAHLIEDEHKFPLHFGQEIIAGTLKLDFCKGQSEALPEQTKRADEFKQLYEPFQFEKLKQRMETIEQEKIKLQKEKDVEEEVPFSLEWMKAHNIATESSSNTQSTDKQPTNQSQNL</sequence>
<evidence type="ECO:0000313" key="6">
    <source>
        <dbReference type="Proteomes" id="UP000023152"/>
    </source>
</evidence>
<dbReference type="GO" id="GO:0000398">
    <property type="term" value="P:mRNA splicing, via spliceosome"/>
    <property type="evidence" value="ECO:0007669"/>
    <property type="project" value="TreeGrafter"/>
</dbReference>
<comment type="caution">
    <text evidence="5">The sequence shown here is derived from an EMBL/GenBank/DDBJ whole genome shotgun (WGS) entry which is preliminary data.</text>
</comment>
<dbReference type="EMBL" id="ASPP01013005">
    <property type="protein sequence ID" value="ETO20044.1"/>
    <property type="molecule type" value="Genomic_DNA"/>
</dbReference>
<dbReference type="InterPro" id="IPR040194">
    <property type="entry name" value="Cwf19-like"/>
</dbReference>
<feature type="region of interest" description="Disordered" evidence="3">
    <location>
        <begin position="107"/>
        <end position="130"/>
    </location>
</feature>
<evidence type="ECO:0000256" key="2">
    <source>
        <dbReference type="SAM" id="Coils"/>
    </source>
</evidence>
<feature type="compositionally biased region" description="Polar residues" evidence="3">
    <location>
        <begin position="109"/>
        <end position="130"/>
    </location>
</feature>
<evidence type="ECO:0000256" key="3">
    <source>
        <dbReference type="SAM" id="MobiDB-lite"/>
    </source>
</evidence>
<dbReference type="AlphaFoldDB" id="X6N2T0"/>
<dbReference type="OrthoDB" id="2113965at2759"/>
<reference evidence="5 6" key="1">
    <citation type="journal article" date="2013" name="Curr. Biol.">
        <title>The Genome of the Foraminiferan Reticulomyxa filosa.</title>
        <authorList>
            <person name="Glockner G."/>
            <person name="Hulsmann N."/>
            <person name="Schleicher M."/>
            <person name="Noegel A.A."/>
            <person name="Eichinger L."/>
            <person name="Gallinger C."/>
            <person name="Pawlowski J."/>
            <person name="Sierra R."/>
            <person name="Euteneuer U."/>
            <person name="Pillet L."/>
            <person name="Moustafa A."/>
            <person name="Platzer M."/>
            <person name="Groth M."/>
            <person name="Szafranski K."/>
            <person name="Schliwa M."/>
        </authorList>
    </citation>
    <scope>NUCLEOTIDE SEQUENCE [LARGE SCALE GENOMIC DNA]</scope>
</reference>
<dbReference type="InterPro" id="IPR006767">
    <property type="entry name" value="Cwf19-like_C_dom-2"/>
</dbReference>
<organism evidence="5 6">
    <name type="scientific">Reticulomyxa filosa</name>
    <dbReference type="NCBI Taxonomy" id="46433"/>
    <lineage>
        <taxon>Eukaryota</taxon>
        <taxon>Sar</taxon>
        <taxon>Rhizaria</taxon>
        <taxon>Retaria</taxon>
        <taxon>Foraminifera</taxon>
        <taxon>Monothalamids</taxon>
        <taxon>Reticulomyxidae</taxon>
        <taxon>Reticulomyxa</taxon>
    </lineage>
</organism>
<feature type="coiled-coil region" evidence="2">
    <location>
        <begin position="69"/>
        <end position="96"/>
    </location>
</feature>
<dbReference type="Pfam" id="PF04676">
    <property type="entry name" value="CwfJ_C_2"/>
    <property type="match status" value="1"/>
</dbReference>
<protein>
    <submittedName>
        <fullName evidence="5">CWF19-like protein 2</fullName>
    </submittedName>
</protein>
<keyword evidence="2" id="KW-0175">Coiled coil</keyword>
<dbReference type="PANTHER" id="PTHR12072">
    <property type="entry name" value="CWF19, CELL CYCLE CONTROL PROTEIN"/>
    <property type="match status" value="1"/>
</dbReference>
<evidence type="ECO:0000259" key="4">
    <source>
        <dbReference type="Pfam" id="PF04676"/>
    </source>
</evidence>
<proteinExistence type="inferred from homology"/>